<dbReference type="PANTHER" id="PTHR43649">
    <property type="entry name" value="ARABINOSE-BINDING PROTEIN-RELATED"/>
    <property type="match status" value="1"/>
</dbReference>
<dbReference type="Proteomes" id="UP000490800">
    <property type="component" value="Unassembled WGS sequence"/>
</dbReference>
<dbReference type="EMBL" id="RHLK01000002">
    <property type="protein sequence ID" value="MVO98641.1"/>
    <property type="molecule type" value="Genomic_DNA"/>
</dbReference>
<accession>A0A7X3JY40</accession>
<dbReference type="PROSITE" id="PS51257">
    <property type="entry name" value="PROKAR_LIPOPROTEIN"/>
    <property type="match status" value="1"/>
</dbReference>
<dbReference type="InterPro" id="IPR050490">
    <property type="entry name" value="Bact_solute-bd_prot1"/>
</dbReference>
<feature type="chain" id="PRO_5039687173" evidence="2">
    <location>
        <begin position="24"/>
        <end position="525"/>
    </location>
</feature>
<dbReference type="AlphaFoldDB" id="A0A7X3JY40"/>
<dbReference type="SUPFAM" id="SSF53850">
    <property type="entry name" value="Periplasmic binding protein-like II"/>
    <property type="match status" value="1"/>
</dbReference>
<evidence type="ECO:0000313" key="4">
    <source>
        <dbReference type="Proteomes" id="UP000490800"/>
    </source>
</evidence>
<proteinExistence type="predicted"/>
<evidence type="ECO:0000256" key="2">
    <source>
        <dbReference type="SAM" id="SignalP"/>
    </source>
</evidence>
<reference evidence="3 4" key="1">
    <citation type="journal article" date="2019" name="Microorganisms">
        <title>Paenibacillus lutrae sp. nov., A Chitinolytic Species Isolated from A River Otter in Castril Natural Park, Granada, Spain.</title>
        <authorList>
            <person name="Rodriguez M."/>
            <person name="Reina J.C."/>
            <person name="Bejar V."/>
            <person name="Llamas I."/>
        </authorList>
    </citation>
    <scope>NUCLEOTIDE SEQUENCE [LARGE SCALE GENOMIC DNA]</scope>
    <source>
        <strain evidence="3 4">N10</strain>
    </source>
</reference>
<protein>
    <submittedName>
        <fullName evidence="3">Extracellular solute-binding protein</fullName>
    </submittedName>
</protein>
<evidence type="ECO:0000256" key="1">
    <source>
        <dbReference type="ARBA" id="ARBA00022729"/>
    </source>
</evidence>
<comment type="caution">
    <text evidence="3">The sequence shown here is derived from an EMBL/GenBank/DDBJ whole genome shotgun (WGS) entry which is preliminary data.</text>
</comment>
<dbReference type="CDD" id="cd13580">
    <property type="entry name" value="PBP2_AlgQ_like_1"/>
    <property type="match status" value="1"/>
</dbReference>
<gene>
    <name evidence="3" type="ORF">EDM21_03670</name>
</gene>
<dbReference type="Gene3D" id="3.40.190.10">
    <property type="entry name" value="Periplasmic binding protein-like II"/>
    <property type="match status" value="2"/>
</dbReference>
<evidence type="ECO:0000313" key="3">
    <source>
        <dbReference type="EMBL" id="MVO98641.1"/>
    </source>
</evidence>
<dbReference type="RefSeq" id="WP_157333028.1">
    <property type="nucleotide sequence ID" value="NZ_RHLK01000002.1"/>
</dbReference>
<keyword evidence="1 2" id="KW-0732">Signal</keyword>
<feature type="signal peptide" evidence="2">
    <location>
        <begin position="1"/>
        <end position="23"/>
    </location>
</feature>
<sequence length="525" mass="58332">MKGKRLTLTAVAAALAVSTAACTKDPAPAATGDPKASGSNTKYTISALDFRYGDPPPNSSPGLNMINERFNIDYKITYVPNTAYDEKINATFASGEIPDMVGFMSTDLKNRYAKFAKQGAFLPLDDYIKDQPTLKLVPDFVWDSMRVNGKIYAIPQYSPKYQTVTVIRKDWLDAVGMKVPTNYEELKQVAIAFTKKDPDKNGKADTYGVAMGLDINPNFNQGPYWDPDAWYHKNASGEFIPGIIGPGRKETVQMMADLYKEGAITKDYAILNWADTNKEFYSGKAGIFIGTPRGMSQAYMDGLLKIQPNAQFVHLEPFKDAYGNEGLQAGAGYNGMVVLNAKLAKEPDKLKKVLELHEFGRKFYADADKNEKNADFDWWSGKAGTGYNMENGVAVNTKNFASDGLAPSTYFVDNTGWAPKDTDVNYSLTYQTKPLVDLVKGIEDMYKKTKLYANPINGLESAADVSKGPELKKYVMNEQVKMIAGNRPVSDWDKLVQEYMDRGGKEIVKEYNANIKVKDPKELFK</sequence>
<organism evidence="3 4">
    <name type="scientific">Paenibacillus lutrae</name>
    <dbReference type="NCBI Taxonomy" id="2078573"/>
    <lineage>
        <taxon>Bacteria</taxon>
        <taxon>Bacillati</taxon>
        <taxon>Bacillota</taxon>
        <taxon>Bacilli</taxon>
        <taxon>Bacillales</taxon>
        <taxon>Paenibacillaceae</taxon>
        <taxon>Paenibacillus</taxon>
    </lineage>
</organism>
<keyword evidence="4" id="KW-1185">Reference proteome</keyword>
<dbReference type="PANTHER" id="PTHR43649:SF33">
    <property type="entry name" value="POLYGALACTURONAN_RHAMNOGALACTURONAN-BINDING PROTEIN YTCQ"/>
    <property type="match status" value="1"/>
</dbReference>
<dbReference type="OrthoDB" id="9787283at2"/>
<name>A0A7X3JY40_9BACL</name>